<dbReference type="InterPro" id="IPR014748">
    <property type="entry name" value="Enoyl-CoA_hydra_C"/>
</dbReference>
<dbReference type="InterPro" id="IPR045002">
    <property type="entry name" value="Ech1-like"/>
</dbReference>
<dbReference type="SUPFAM" id="SSF52096">
    <property type="entry name" value="ClpP/crotonase"/>
    <property type="match status" value="1"/>
</dbReference>
<dbReference type="GO" id="GO:0004300">
    <property type="term" value="F:enoyl-CoA hydratase activity"/>
    <property type="evidence" value="ECO:0007669"/>
    <property type="project" value="UniProtKB-EC"/>
</dbReference>
<evidence type="ECO:0000313" key="6">
    <source>
        <dbReference type="EMBL" id="MFD1047811.1"/>
    </source>
</evidence>
<evidence type="ECO:0000256" key="2">
    <source>
        <dbReference type="ARBA" id="ARBA00005254"/>
    </source>
</evidence>
<keyword evidence="7" id="KW-1185">Reference proteome</keyword>
<dbReference type="EMBL" id="JBHTIS010001262">
    <property type="protein sequence ID" value="MFD1047811.1"/>
    <property type="molecule type" value="Genomic_DNA"/>
</dbReference>
<dbReference type="PANTHER" id="PTHR43149">
    <property type="entry name" value="ENOYL-COA HYDRATASE"/>
    <property type="match status" value="1"/>
</dbReference>
<dbReference type="Proteomes" id="UP001597045">
    <property type="component" value="Unassembled WGS sequence"/>
</dbReference>
<name>A0ABW3MB19_9PSEU</name>
<keyword evidence="6" id="KW-0456">Lyase</keyword>
<accession>A0ABW3MB19</accession>
<organism evidence="6 7">
    <name type="scientific">Kibdelosporangium lantanae</name>
    <dbReference type="NCBI Taxonomy" id="1497396"/>
    <lineage>
        <taxon>Bacteria</taxon>
        <taxon>Bacillati</taxon>
        <taxon>Actinomycetota</taxon>
        <taxon>Actinomycetes</taxon>
        <taxon>Pseudonocardiales</taxon>
        <taxon>Pseudonocardiaceae</taxon>
        <taxon>Kibdelosporangium</taxon>
    </lineage>
</organism>
<keyword evidence="3" id="KW-0276">Fatty acid metabolism</keyword>
<comment type="similarity">
    <text evidence="2">Belongs to the enoyl-CoA hydratase/isomerase family.</text>
</comment>
<dbReference type="EC" id="4.2.1.17" evidence="6"/>
<dbReference type="PANTHER" id="PTHR43149:SF1">
    <property type="entry name" value="DELTA(3,5)-DELTA(2,4)-DIENOYL-COA ISOMERASE, MITOCHONDRIAL"/>
    <property type="match status" value="1"/>
</dbReference>
<dbReference type="InterPro" id="IPR029045">
    <property type="entry name" value="ClpP/crotonase-like_dom_sf"/>
</dbReference>
<dbReference type="Gene3D" id="1.10.12.10">
    <property type="entry name" value="Lyase 2-enoyl-coa Hydratase, Chain A, domain 2"/>
    <property type="match status" value="1"/>
</dbReference>
<evidence type="ECO:0000256" key="3">
    <source>
        <dbReference type="ARBA" id="ARBA00022832"/>
    </source>
</evidence>
<evidence type="ECO:0000313" key="7">
    <source>
        <dbReference type="Proteomes" id="UP001597045"/>
    </source>
</evidence>
<reference evidence="7" key="1">
    <citation type="journal article" date="2019" name="Int. J. Syst. Evol. Microbiol.">
        <title>The Global Catalogue of Microorganisms (GCM) 10K type strain sequencing project: providing services to taxonomists for standard genome sequencing and annotation.</title>
        <authorList>
            <consortium name="The Broad Institute Genomics Platform"/>
            <consortium name="The Broad Institute Genome Sequencing Center for Infectious Disease"/>
            <person name="Wu L."/>
            <person name="Ma J."/>
        </authorList>
    </citation>
    <scope>NUCLEOTIDE SEQUENCE [LARGE SCALE GENOMIC DNA]</scope>
    <source>
        <strain evidence="7">JCM 31486</strain>
    </source>
</reference>
<protein>
    <submittedName>
        <fullName evidence="6">Enoyl-CoA hydratase</fullName>
        <ecNumber evidence="6">4.2.1.17</ecNumber>
    </submittedName>
</protein>
<comment type="pathway">
    <text evidence="1">Lipid metabolism; fatty acid beta-oxidation.</text>
</comment>
<sequence>LEAARATAADIANNPPLVVQGVKDVLNHDLESRVADSLRYVAAWNAAFLPSKDLGEAIQAFLERRAPEFRGE</sequence>
<feature type="non-terminal residue" evidence="6">
    <location>
        <position position="1"/>
    </location>
</feature>
<comment type="caution">
    <text evidence="6">The sequence shown here is derived from an EMBL/GenBank/DDBJ whole genome shotgun (WGS) entry which is preliminary data.</text>
</comment>
<proteinExistence type="inferred from homology"/>
<evidence type="ECO:0000256" key="1">
    <source>
        <dbReference type="ARBA" id="ARBA00005005"/>
    </source>
</evidence>
<keyword evidence="4" id="KW-0443">Lipid metabolism</keyword>
<evidence type="ECO:0000256" key="5">
    <source>
        <dbReference type="ARBA" id="ARBA00023235"/>
    </source>
</evidence>
<gene>
    <name evidence="6" type="ORF">ACFQ1S_20860</name>
</gene>
<evidence type="ECO:0000256" key="4">
    <source>
        <dbReference type="ARBA" id="ARBA00023098"/>
    </source>
</evidence>
<keyword evidence="5" id="KW-0413">Isomerase</keyword>